<dbReference type="Proteomes" id="UP000627934">
    <property type="component" value="Unassembled WGS sequence"/>
</dbReference>
<dbReference type="AlphaFoldDB" id="A0A8H7IPU9"/>
<dbReference type="Gene3D" id="3.90.1300.10">
    <property type="entry name" value="Amidase signature (AS) domain"/>
    <property type="match status" value="1"/>
</dbReference>
<dbReference type="PANTHER" id="PTHR46310:SF7">
    <property type="entry name" value="AMIDASE 1"/>
    <property type="match status" value="1"/>
</dbReference>
<gene>
    <name evidence="2" type="ORF">BFW01_g10614</name>
</gene>
<reference evidence="2" key="2">
    <citation type="journal article" date="2018" name="DNA Res.">
        <title>Comparative genome and transcriptome analyses reveal adaptations to opportunistic infections in woody plant degrading pathogens of Botryosphaeriaceae.</title>
        <authorList>
            <person name="Yan J.Y."/>
            <person name="Zhao W.S."/>
            <person name="Chen Z."/>
            <person name="Xing Q.K."/>
            <person name="Zhang W."/>
            <person name="Chethana K.W.T."/>
            <person name="Xue M.F."/>
            <person name="Xu J.P."/>
            <person name="Phillips A.J.L."/>
            <person name="Wang Y."/>
            <person name="Liu J.H."/>
            <person name="Liu M."/>
            <person name="Zhou Y."/>
            <person name="Jayawardena R.S."/>
            <person name="Manawasinghe I.S."/>
            <person name="Huang J.B."/>
            <person name="Qiao G.H."/>
            <person name="Fu C.Y."/>
            <person name="Guo F.F."/>
            <person name="Dissanayake A.J."/>
            <person name="Peng Y.L."/>
            <person name="Hyde K.D."/>
            <person name="Li X.H."/>
        </authorList>
    </citation>
    <scope>NUCLEOTIDE SEQUENCE</scope>
    <source>
        <strain evidence="2">CSS-01s</strain>
    </source>
</reference>
<evidence type="ECO:0000313" key="2">
    <source>
        <dbReference type="EMBL" id="KAF9629411.1"/>
    </source>
</evidence>
<dbReference type="InterPro" id="IPR036928">
    <property type="entry name" value="AS_sf"/>
</dbReference>
<evidence type="ECO:0000259" key="1">
    <source>
        <dbReference type="Pfam" id="PF01425"/>
    </source>
</evidence>
<dbReference type="Pfam" id="PF01425">
    <property type="entry name" value="Amidase"/>
    <property type="match status" value="1"/>
</dbReference>
<dbReference type="PANTHER" id="PTHR46310">
    <property type="entry name" value="AMIDASE 1"/>
    <property type="match status" value="1"/>
</dbReference>
<dbReference type="EMBL" id="MDYX01000024">
    <property type="protein sequence ID" value="KAF9629411.1"/>
    <property type="molecule type" value="Genomic_DNA"/>
</dbReference>
<organism evidence="2 3">
    <name type="scientific">Lasiodiplodia theobromae</name>
    <dbReference type="NCBI Taxonomy" id="45133"/>
    <lineage>
        <taxon>Eukaryota</taxon>
        <taxon>Fungi</taxon>
        <taxon>Dikarya</taxon>
        <taxon>Ascomycota</taxon>
        <taxon>Pezizomycotina</taxon>
        <taxon>Dothideomycetes</taxon>
        <taxon>Dothideomycetes incertae sedis</taxon>
        <taxon>Botryosphaeriales</taxon>
        <taxon>Botryosphaeriaceae</taxon>
        <taxon>Lasiodiplodia</taxon>
    </lineage>
</organism>
<dbReference type="InterPro" id="IPR023631">
    <property type="entry name" value="Amidase_dom"/>
</dbReference>
<name>A0A8H7IPU9_9PEZI</name>
<sequence>MRVAIKDNFNIDGIKTSLCNKAYNSFYPAAQSTAVCIQKLLDRGAVVIGKTKLSSFAATEEPIQCIDWPAPWNPRADEYQSPAGSSSGSAAAIAAYEWLDVAIGSDTSGSGRRPGHWNGVVAMRPTHVDYLETIGNPDQLQLIEEFTHDMEEFFGVKAKMICLESLWAEDPPEEAERRRLSDYMEPVSCGVAKHVASFG</sequence>
<comment type="caution">
    <text evidence="2">The sequence shown here is derived from an EMBL/GenBank/DDBJ whole genome shotgun (WGS) entry which is preliminary data.</text>
</comment>
<protein>
    <recommendedName>
        <fullName evidence="1">Amidase domain-containing protein</fullName>
    </recommendedName>
</protein>
<dbReference type="SUPFAM" id="SSF75304">
    <property type="entry name" value="Amidase signature (AS) enzymes"/>
    <property type="match status" value="1"/>
</dbReference>
<accession>A0A8H7IPU9</accession>
<feature type="domain" description="Amidase" evidence="1">
    <location>
        <begin position="3"/>
        <end position="127"/>
    </location>
</feature>
<proteinExistence type="predicted"/>
<reference evidence="2" key="1">
    <citation type="submission" date="2016-08" db="EMBL/GenBank/DDBJ databases">
        <authorList>
            <person name="Yan J."/>
        </authorList>
    </citation>
    <scope>NUCLEOTIDE SEQUENCE</scope>
    <source>
        <strain evidence="2">CSS-01s</strain>
    </source>
</reference>
<evidence type="ECO:0000313" key="3">
    <source>
        <dbReference type="Proteomes" id="UP000627934"/>
    </source>
</evidence>